<accession>A0A1R2C2V1</accession>
<sequence>MLTYSEENLESRWYREHSHRLHKQRLHEIKERSSNISKSPVRFFSVSRRRPNNDAIKKRELNRENMILYEKLTQISGRKTNQFIDKTPKSLNSARRKKEAERIIQNNMDMVKRLTEKESFVSAKRHKEQYSVMERYKNSISKAGLHDRLKKITFGEIKLPPISTESLSVMEKNRTMIPKRGTSNTEKYSEGLFSFTSSLQLESNTPVLRKQLKITKVIIENKDQEKIPKIVEEDKNKTSETKKNESENEYDDSFDETSVKNLEEKLKGSNSYDDDQKSLVSKGSSSKISVVNDSIEKPQDEVIINVSMLIEKSSTPNSEHLNLDLSITENLS</sequence>
<keyword evidence="4" id="KW-1185">Reference proteome</keyword>
<dbReference type="EMBL" id="MPUH01000307">
    <property type="protein sequence ID" value="OMJ83363.1"/>
    <property type="molecule type" value="Genomic_DNA"/>
</dbReference>
<evidence type="ECO:0000313" key="3">
    <source>
        <dbReference type="EMBL" id="OMJ83363.1"/>
    </source>
</evidence>
<feature type="compositionally biased region" description="Low complexity" evidence="2">
    <location>
        <begin position="278"/>
        <end position="291"/>
    </location>
</feature>
<dbReference type="InterPro" id="IPR029488">
    <property type="entry name" value="Hmw/CFAP97"/>
</dbReference>
<protein>
    <submittedName>
        <fullName evidence="3">Uncharacterized protein</fullName>
    </submittedName>
</protein>
<gene>
    <name evidence="3" type="ORF">SteCoe_15767</name>
</gene>
<evidence type="ECO:0000256" key="2">
    <source>
        <dbReference type="SAM" id="MobiDB-lite"/>
    </source>
</evidence>
<feature type="compositionally biased region" description="Basic and acidic residues" evidence="2">
    <location>
        <begin position="230"/>
        <end position="246"/>
    </location>
</feature>
<comment type="similarity">
    <text evidence="1">Belongs to the CFAP97 family.</text>
</comment>
<dbReference type="Proteomes" id="UP000187209">
    <property type="component" value="Unassembled WGS sequence"/>
</dbReference>
<feature type="region of interest" description="Disordered" evidence="2">
    <location>
        <begin position="230"/>
        <end position="292"/>
    </location>
</feature>
<proteinExistence type="inferred from homology"/>
<evidence type="ECO:0000313" key="4">
    <source>
        <dbReference type="Proteomes" id="UP000187209"/>
    </source>
</evidence>
<dbReference type="Pfam" id="PF13879">
    <property type="entry name" value="Hmw_CFAP97"/>
    <property type="match status" value="1"/>
</dbReference>
<name>A0A1R2C2V1_9CILI</name>
<evidence type="ECO:0000256" key="1">
    <source>
        <dbReference type="ARBA" id="ARBA00008315"/>
    </source>
</evidence>
<organism evidence="3 4">
    <name type="scientific">Stentor coeruleus</name>
    <dbReference type="NCBI Taxonomy" id="5963"/>
    <lineage>
        <taxon>Eukaryota</taxon>
        <taxon>Sar</taxon>
        <taxon>Alveolata</taxon>
        <taxon>Ciliophora</taxon>
        <taxon>Postciliodesmatophora</taxon>
        <taxon>Heterotrichea</taxon>
        <taxon>Heterotrichida</taxon>
        <taxon>Stentoridae</taxon>
        <taxon>Stentor</taxon>
    </lineage>
</organism>
<feature type="compositionally biased region" description="Basic and acidic residues" evidence="2">
    <location>
        <begin position="257"/>
        <end position="267"/>
    </location>
</feature>
<dbReference type="OrthoDB" id="326347at2759"/>
<comment type="caution">
    <text evidence="3">The sequence shown here is derived from an EMBL/GenBank/DDBJ whole genome shotgun (WGS) entry which is preliminary data.</text>
</comment>
<reference evidence="3 4" key="1">
    <citation type="submission" date="2016-11" db="EMBL/GenBank/DDBJ databases">
        <title>The macronuclear genome of Stentor coeruleus: a giant cell with tiny introns.</title>
        <authorList>
            <person name="Slabodnick M."/>
            <person name="Ruby J.G."/>
            <person name="Reiff S.B."/>
            <person name="Swart E.C."/>
            <person name="Gosai S."/>
            <person name="Prabakaran S."/>
            <person name="Witkowska E."/>
            <person name="Larue G.E."/>
            <person name="Fisher S."/>
            <person name="Freeman R.M."/>
            <person name="Gunawardena J."/>
            <person name="Chu W."/>
            <person name="Stover N.A."/>
            <person name="Gregory B.D."/>
            <person name="Nowacki M."/>
            <person name="Derisi J."/>
            <person name="Roy S.W."/>
            <person name="Marshall W.F."/>
            <person name="Sood P."/>
        </authorList>
    </citation>
    <scope>NUCLEOTIDE SEQUENCE [LARGE SCALE GENOMIC DNA]</scope>
    <source>
        <strain evidence="3">WM001</strain>
    </source>
</reference>
<dbReference type="AlphaFoldDB" id="A0A1R2C2V1"/>